<name>A0A5B0MU53_PUCGR</name>
<reference evidence="2 3" key="1">
    <citation type="submission" date="2019-05" db="EMBL/GenBank/DDBJ databases">
        <title>Emergence of the Ug99 lineage of the wheat stem rust pathogen through somatic hybridization.</title>
        <authorList>
            <person name="Li F."/>
            <person name="Upadhyaya N.M."/>
            <person name="Sperschneider J."/>
            <person name="Matny O."/>
            <person name="Nguyen-Phuc H."/>
            <person name="Mago R."/>
            <person name="Raley C."/>
            <person name="Miller M.E."/>
            <person name="Silverstein K.A.T."/>
            <person name="Henningsen E."/>
            <person name="Hirsch C.D."/>
            <person name="Visser B."/>
            <person name="Pretorius Z.A."/>
            <person name="Steffenson B.J."/>
            <person name="Schwessinger B."/>
            <person name="Dodds P.N."/>
            <person name="Figueroa M."/>
        </authorList>
    </citation>
    <scope>NUCLEOTIDE SEQUENCE [LARGE SCALE GENOMIC DNA]</scope>
    <source>
        <strain evidence="2">21-0</strain>
    </source>
</reference>
<organism evidence="2 3">
    <name type="scientific">Puccinia graminis f. sp. tritici</name>
    <dbReference type="NCBI Taxonomy" id="56615"/>
    <lineage>
        <taxon>Eukaryota</taxon>
        <taxon>Fungi</taxon>
        <taxon>Dikarya</taxon>
        <taxon>Basidiomycota</taxon>
        <taxon>Pucciniomycotina</taxon>
        <taxon>Pucciniomycetes</taxon>
        <taxon>Pucciniales</taxon>
        <taxon>Pucciniaceae</taxon>
        <taxon>Puccinia</taxon>
    </lineage>
</organism>
<sequence>MVLDELPQDMVHHPLERARRVHQSKRHNKPFIMAVNLREKTGPSQRVEAFLNYGKGVLVFLSDSVNLCSITLSRDETASIGPKSTVYLSAKSLKRLARGSSEPNANGSSTGTSSRGPTTPLDSVNASSFSYAPDHKLLLLRKGGMNTSCLKDITNRSLQHPSVALPICGDNISRNPITTQNDVKLVGEKDIGILRLDEKEEDTYDKPAPVSRRTLAKQPSTM</sequence>
<accession>A0A5B0MU53</accession>
<protein>
    <submittedName>
        <fullName evidence="2">Uncharacterized protein</fullName>
    </submittedName>
</protein>
<feature type="compositionally biased region" description="Low complexity" evidence="1">
    <location>
        <begin position="107"/>
        <end position="120"/>
    </location>
</feature>
<dbReference type="AlphaFoldDB" id="A0A5B0MU53"/>
<gene>
    <name evidence="2" type="ORF">PGT21_018733</name>
</gene>
<evidence type="ECO:0000313" key="2">
    <source>
        <dbReference type="EMBL" id="KAA1079638.1"/>
    </source>
</evidence>
<feature type="region of interest" description="Disordered" evidence="1">
    <location>
        <begin position="97"/>
        <end position="126"/>
    </location>
</feature>
<evidence type="ECO:0000256" key="1">
    <source>
        <dbReference type="SAM" id="MobiDB-lite"/>
    </source>
</evidence>
<dbReference type="Proteomes" id="UP000324748">
    <property type="component" value="Unassembled WGS sequence"/>
</dbReference>
<dbReference type="EMBL" id="VSWC01000132">
    <property type="protein sequence ID" value="KAA1079638.1"/>
    <property type="molecule type" value="Genomic_DNA"/>
</dbReference>
<feature type="region of interest" description="Disordered" evidence="1">
    <location>
        <begin position="201"/>
        <end position="222"/>
    </location>
</feature>
<comment type="caution">
    <text evidence="2">The sequence shown here is derived from an EMBL/GenBank/DDBJ whole genome shotgun (WGS) entry which is preliminary data.</text>
</comment>
<evidence type="ECO:0000313" key="3">
    <source>
        <dbReference type="Proteomes" id="UP000324748"/>
    </source>
</evidence>
<keyword evidence="3" id="KW-1185">Reference proteome</keyword>
<proteinExistence type="predicted"/>